<dbReference type="InterPro" id="IPR036047">
    <property type="entry name" value="F-box-like_dom_sf"/>
</dbReference>
<dbReference type="EMBL" id="JAAAJB010000027">
    <property type="protein sequence ID" value="KAG0269345.1"/>
    <property type="molecule type" value="Genomic_DNA"/>
</dbReference>
<dbReference type="Proteomes" id="UP000807716">
    <property type="component" value="Unassembled WGS sequence"/>
</dbReference>
<organism evidence="3 4">
    <name type="scientific">Actinomortierella ambigua</name>
    <dbReference type="NCBI Taxonomy" id="1343610"/>
    <lineage>
        <taxon>Eukaryota</taxon>
        <taxon>Fungi</taxon>
        <taxon>Fungi incertae sedis</taxon>
        <taxon>Mucoromycota</taxon>
        <taxon>Mortierellomycotina</taxon>
        <taxon>Mortierellomycetes</taxon>
        <taxon>Mortierellales</taxon>
        <taxon>Mortierellaceae</taxon>
        <taxon>Actinomortierella</taxon>
    </lineage>
</organism>
<feature type="region of interest" description="Disordered" evidence="1">
    <location>
        <begin position="613"/>
        <end position="646"/>
    </location>
</feature>
<reference evidence="3" key="1">
    <citation type="journal article" date="2020" name="Fungal Divers.">
        <title>Resolving the Mortierellaceae phylogeny through synthesis of multi-gene phylogenetics and phylogenomics.</title>
        <authorList>
            <person name="Vandepol N."/>
            <person name="Liber J."/>
            <person name="Desiro A."/>
            <person name="Na H."/>
            <person name="Kennedy M."/>
            <person name="Barry K."/>
            <person name="Grigoriev I.V."/>
            <person name="Miller A.N."/>
            <person name="O'Donnell K."/>
            <person name="Stajich J.E."/>
            <person name="Bonito G."/>
        </authorList>
    </citation>
    <scope>NUCLEOTIDE SEQUENCE</scope>
    <source>
        <strain evidence="3">BC1065</strain>
    </source>
</reference>
<dbReference type="AlphaFoldDB" id="A0A9P6QKB9"/>
<dbReference type="CDD" id="cd09917">
    <property type="entry name" value="F-box_SF"/>
    <property type="match status" value="1"/>
</dbReference>
<proteinExistence type="predicted"/>
<evidence type="ECO:0000259" key="2">
    <source>
        <dbReference type="PROSITE" id="PS50181"/>
    </source>
</evidence>
<feature type="region of interest" description="Disordered" evidence="1">
    <location>
        <begin position="666"/>
        <end position="731"/>
    </location>
</feature>
<protein>
    <recommendedName>
        <fullName evidence="2">F-box domain-containing protein</fullName>
    </recommendedName>
</protein>
<dbReference type="OrthoDB" id="2446302at2759"/>
<feature type="compositionally biased region" description="Low complexity" evidence="1">
    <location>
        <begin position="28"/>
        <end position="39"/>
    </location>
</feature>
<feature type="compositionally biased region" description="Acidic residues" evidence="1">
    <location>
        <begin position="122"/>
        <end position="138"/>
    </location>
</feature>
<dbReference type="SUPFAM" id="SSF81383">
    <property type="entry name" value="F-box domain"/>
    <property type="match status" value="1"/>
</dbReference>
<feature type="domain" description="F-box" evidence="2">
    <location>
        <begin position="62"/>
        <end position="102"/>
    </location>
</feature>
<comment type="caution">
    <text evidence="3">The sequence shown here is derived from an EMBL/GenBank/DDBJ whole genome shotgun (WGS) entry which is preliminary data.</text>
</comment>
<feature type="compositionally biased region" description="Low complexity" evidence="1">
    <location>
        <begin position="195"/>
        <end position="206"/>
    </location>
</feature>
<name>A0A9P6QKB9_9FUNG</name>
<evidence type="ECO:0000313" key="4">
    <source>
        <dbReference type="Proteomes" id="UP000807716"/>
    </source>
</evidence>
<feature type="region of interest" description="Disordered" evidence="1">
    <location>
        <begin position="578"/>
        <end position="601"/>
    </location>
</feature>
<feature type="compositionally biased region" description="Polar residues" evidence="1">
    <location>
        <begin position="666"/>
        <end position="687"/>
    </location>
</feature>
<feature type="compositionally biased region" description="Low complexity" evidence="1">
    <location>
        <begin position="620"/>
        <end position="629"/>
    </location>
</feature>
<gene>
    <name evidence="3" type="ORF">DFQ27_003854</name>
</gene>
<keyword evidence="4" id="KW-1185">Reference proteome</keyword>
<evidence type="ECO:0000313" key="3">
    <source>
        <dbReference type="EMBL" id="KAG0269345.1"/>
    </source>
</evidence>
<dbReference type="Pfam" id="PF12937">
    <property type="entry name" value="F-box-like"/>
    <property type="match status" value="1"/>
</dbReference>
<evidence type="ECO:0000256" key="1">
    <source>
        <dbReference type="SAM" id="MobiDB-lite"/>
    </source>
</evidence>
<dbReference type="Gene3D" id="1.20.1280.50">
    <property type="match status" value="1"/>
</dbReference>
<dbReference type="PROSITE" id="PS50181">
    <property type="entry name" value="FBOX"/>
    <property type="match status" value="1"/>
</dbReference>
<accession>A0A9P6QKB9</accession>
<feature type="compositionally biased region" description="Acidic residues" evidence="1">
    <location>
        <begin position="411"/>
        <end position="426"/>
    </location>
</feature>
<feature type="region of interest" description="Disordered" evidence="1">
    <location>
        <begin position="178"/>
        <end position="206"/>
    </location>
</feature>
<feature type="region of interest" description="Disordered" evidence="1">
    <location>
        <begin position="397"/>
        <end position="482"/>
    </location>
</feature>
<feature type="compositionally biased region" description="Polar residues" evidence="1">
    <location>
        <begin position="45"/>
        <end position="54"/>
    </location>
</feature>
<sequence length="844" mass="94381">MQRSVEESSSSNSHPRPCTARADVAYVSSDESIQPPSSSFYIHSPSLTESGSQRNHQFSNVLPGEIWVMILTHLSMKDLYQVERTCRTWYSQFIPAAKYTKIITGACRLTLLTHVWLEADSDDEAADSEDEEDSEIDSDERASKSICTELCDDDCGESDDGTDGRDFDNGELASDAAHRATSTHFPSPLMPGLGSAPSPRPSASRRPLCHATTAVPLICTGVHPFSRTAVFRSPKQLILPELETNRELIRFELQFSEWPLNDRVRKMLTELCCRDGDEGNYKTEITPPSLEYQMTTDAREGTAINSTEGHPFTFAYAPPSIPSTTSLTPLRLPIPAADNNNNNNNSRDFNNRQMDEVVKYFSKTRIHKCSRRPIGQSWRAGDAGQSLSSYEVVIVGGPPAEQGAHSGSDHDSDESDDDNDSDNDNDESSRRDGVIEDGGREQPTQRRRRARHVFPGALLSAQRPIDERSHQPPLSHSDVSCGYGQPSIPPAPKESHHYTLGSRKDMRVCCPDDQEPQALLVYASEDIPQEGYDPETHVPHVDPQTDKLTYDADLTWRDAQKASEIWVYITASFLASGYQGPKTSRHSEKSESPPCGEAPVRFDQQPICRSQRDQLHPPCQQRQQEKQQQNSLHPEQGARLTTTSSLHPALQGLRQRYDKCLQKSMDCQSCPQPRAPSSSPLPSTHRSQPPPPPLATIQQPVNILPYSPPPPQSTTSSSNSPWANPESSAKVALSLPTATQPRLLPTMPMASQQQPPFCRVGVIQEFRERISLLQSIVEEEQLPWYPHYLNDKRVVRWLASRDTWLTRDDAITDRENAISLIRRLVKQKQDQPLVHHQAVSRLFI</sequence>
<feature type="compositionally biased region" description="Basic and acidic residues" evidence="1">
    <location>
        <begin position="427"/>
        <end position="444"/>
    </location>
</feature>
<feature type="region of interest" description="Disordered" evidence="1">
    <location>
        <begin position="122"/>
        <end position="142"/>
    </location>
</feature>
<feature type="region of interest" description="Disordered" evidence="1">
    <location>
        <begin position="1"/>
        <end position="54"/>
    </location>
</feature>
<dbReference type="InterPro" id="IPR001810">
    <property type="entry name" value="F-box_dom"/>
</dbReference>